<comment type="similarity">
    <text evidence="1">Belongs to the sigma-70 factor family. ECF subfamily.</text>
</comment>
<dbReference type="InterPro" id="IPR013249">
    <property type="entry name" value="RNA_pol_sigma70_r4_t2"/>
</dbReference>
<feature type="compositionally biased region" description="Basic and acidic residues" evidence="6">
    <location>
        <begin position="118"/>
        <end position="133"/>
    </location>
</feature>
<dbReference type="GO" id="GO:0003677">
    <property type="term" value="F:DNA binding"/>
    <property type="evidence" value="ECO:0007669"/>
    <property type="project" value="UniProtKB-KW"/>
</dbReference>
<keyword evidence="5" id="KW-0804">Transcription</keyword>
<dbReference type="InterPro" id="IPR013325">
    <property type="entry name" value="RNA_pol_sigma_r2"/>
</dbReference>
<dbReference type="GO" id="GO:0016987">
    <property type="term" value="F:sigma factor activity"/>
    <property type="evidence" value="ECO:0007669"/>
    <property type="project" value="UniProtKB-KW"/>
</dbReference>
<evidence type="ECO:0000256" key="5">
    <source>
        <dbReference type="ARBA" id="ARBA00023163"/>
    </source>
</evidence>
<comment type="caution">
    <text evidence="9">The sequence shown here is derived from an EMBL/GenBank/DDBJ whole genome shotgun (WGS) entry which is preliminary data.</text>
</comment>
<feature type="region of interest" description="Disordered" evidence="6">
    <location>
        <begin position="105"/>
        <end position="134"/>
    </location>
</feature>
<protein>
    <submittedName>
        <fullName evidence="9">RNA polymerase ECF family sigma subunit</fullName>
    </submittedName>
</protein>
<dbReference type="InterPro" id="IPR036388">
    <property type="entry name" value="WH-like_DNA-bd_sf"/>
</dbReference>
<feature type="domain" description="RNA polymerase sigma factor 70 region 4 type 2" evidence="8">
    <location>
        <begin position="143"/>
        <end position="195"/>
    </location>
</feature>
<dbReference type="GO" id="GO:0006352">
    <property type="term" value="P:DNA-templated transcription initiation"/>
    <property type="evidence" value="ECO:0007669"/>
    <property type="project" value="InterPro"/>
</dbReference>
<keyword evidence="3" id="KW-0731">Sigma factor</keyword>
<dbReference type="InterPro" id="IPR007627">
    <property type="entry name" value="RNA_pol_sigma70_r2"/>
</dbReference>
<name>A0A366HRF7_9BACT</name>
<evidence type="ECO:0000259" key="8">
    <source>
        <dbReference type="Pfam" id="PF08281"/>
    </source>
</evidence>
<organism evidence="9 10">
    <name type="scientific">Roseimicrobium gellanilyticum</name>
    <dbReference type="NCBI Taxonomy" id="748857"/>
    <lineage>
        <taxon>Bacteria</taxon>
        <taxon>Pseudomonadati</taxon>
        <taxon>Verrucomicrobiota</taxon>
        <taxon>Verrucomicrobiia</taxon>
        <taxon>Verrucomicrobiales</taxon>
        <taxon>Verrucomicrobiaceae</taxon>
        <taxon>Roseimicrobium</taxon>
    </lineage>
</organism>
<dbReference type="Pfam" id="PF08281">
    <property type="entry name" value="Sigma70_r4_2"/>
    <property type="match status" value="1"/>
</dbReference>
<dbReference type="InterPro" id="IPR013324">
    <property type="entry name" value="RNA_pol_sigma_r3/r4-like"/>
</dbReference>
<proteinExistence type="inferred from homology"/>
<dbReference type="Pfam" id="PF04542">
    <property type="entry name" value="Sigma70_r2"/>
    <property type="match status" value="1"/>
</dbReference>
<dbReference type="Gene3D" id="1.10.10.10">
    <property type="entry name" value="Winged helix-like DNA-binding domain superfamily/Winged helix DNA-binding domain"/>
    <property type="match status" value="1"/>
</dbReference>
<evidence type="ECO:0000313" key="9">
    <source>
        <dbReference type="EMBL" id="RBP46261.1"/>
    </source>
</evidence>
<dbReference type="InterPro" id="IPR014284">
    <property type="entry name" value="RNA_pol_sigma-70_dom"/>
</dbReference>
<evidence type="ECO:0000256" key="2">
    <source>
        <dbReference type="ARBA" id="ARBA00023015"/>
    </source>
</evidence>
<dbReference type="SUPFAM" id="SSF88659">
    <property type="entry name" value="Sigma3 and sigma4 domains of RNA polymerase sigma factors"/>
    <property type="match status" value="1"/>
</dbReference>
<dbReference type="AlphaFoldDB" id="A0A366HRF7"/>
<evidence type="ECO:0000313" key="10">
    <source>
        <dbReference type="Proteomes" id="UP000253426"/>
    </source>
</evidence>
<dbReference type="Gene3D" id="1.10.1740.10">
    <property type="match status" value="1"/>
</dbReference>
<dbReference type="InterPro" id="IPR039425">
    <property type="entry name" value="RNA_pol_sigma-70-like"/>
</dbReference>
<evidence type="ECO:0000256" key="4">
    <source>
        <dbReference type="ARBA" id="ARBA00023125"/>
    </source>
</evidence>
<sequence>MPDWTPSTANSSAPEASPDEENVRLMLLVKQGDVQAFEQLVELHQRAVIGTVARMLNNVDDAHDVAQQVFVRVWRSAPRYEPSAKFTTWLFTIMRNLVFNEMRRRSRKREVSMDEQQEDSHREHADSPRHHPDTTVAQSELEEAIDRAIQTLPEKQRLAVTLRRDLDMPYEEICEILGMSLSAVKSLLFRARNDLKERLKGYLDEE</sequence>
<dbReference type="PANTHER" id="PTHR43133">
    <property type="entry name" value="RNA POLYMERASE ECF-TYPE SIGMA FACTO"/>
    <property type="match status" value="1"/>
</dbReference>
<accession>A0A366HRF7</accession>
<dbReference type="Proteomes" id="UP000253426">
    <property type="component" value="Unassembled WGS sequence"/>
</dbReference>
<gene>
    <name evidence="9" type="ORF">DES53_102648</name>
</gene>
<evidence type="ECO:0000256" key="1">
    <source>
        <dbReference type="ARBA" id="ARBA00010641"/>
    </source>
</evidence>
<feature type="domain" description="RNA polymerase sigma-70 region 2" evidence="7">
    <location>
        <begin position="40"/>
        <end position="107"/>
    </location>
</feature>
<dbReference type="EMBL" id="QNRR01000002">
    <property type="protein sequence ID" value="RBP46261.1"/>
    <property type="molecule type" value="Genomic_DNA"/>
</dbReference>
<keyword evidence="2" id="KW-0805">Transcription regulation</keyword>
<dbReference type="CDD" id="cd06171">
    <property type="entry name" value="Sigma70_r4"/>
    <property type="match status" value="1"/>
</dbReference>
<evidence type="ECO:0000256" key="6">
    <source>
        <dbReference type="SAM" id="MobiDB-lite"/>
    </source>
</evidence>
<dbReference type="SUPFAM" id="SSF88946">
    <property type="entry name" value="Sigma2 domain of RNA polymerase sigma factors"/>
    <property type="match status" value="1"/>
</dbReference>
<evidence type="ECO:0000259" key="7">
    <source>
        <dbReference type="Pfam" id="PF04542"/>
    </source>
</evidence>
<dbReference type="PANTHER" id="PTHR43133:SF8">
    <property type="entry name" value="RNA POLYMERASE SIGMA FACTOR HI_1459-RELATED"/>
    <property type="match status" value="1"/>
</dbReference>
<keyword evidence="10" id="KW-1185">Reference proteome</keyword>
<dbReference type="NCBIfam" id="TIGR02937">
    <property type="entry name" value="sigma70-ECF"/>
    <property type="match status" value="1"/>
</dbReference>
<evidence type="ECO:0000256" key="3">
    <source>
        <dbReference type="ARBA" id="ARBA00023082"/>
    </source>
</evidence>
<keyword evidence="4" id="KW-0238">DNA-binding</keyword>
<reference evidence="9 10" key="1">
    <citation type="submission" date="2018-06" db="EMBL/GenBank/DDBJ databases">
        <title>Genomic Encyclopedia of Type Strains, Phase IV (KMG-IV): sequencing the most valuable type-strain genomes for metagenomic binning, comparative biology and taxonomic classification.</title>
        <authorList>
            <person name="Goeker M."/>
        </authorList>
    </citation>
    <scope>NUCLEOTIDE SEQUENCE [LARGE SCALE GENOMIC DNA]</scope>
    <source>
        <strain evidence="9 10">DSM 25532</strain>
    </source>
</reference>
<dbReference type="OrthoDB" id="9785675at2"/>